<comment type="catalytic activity">
    <reaction evidence="4 5">
        <text>5-amino-1-(5-phospho-beta-D-ribosyl)imidazole + hydrogencarbonate + ATP = 5-carboxyamino-1-(5-phospho-D-ribosyl)imidazole + ADP + phosphate + 2 H(+)</text>
        <dbReference type="Rhea" id="RHEA:19317"/>
        <dbReference type="ChEBI" id="CHEBI:15378"/>
        <dbReference type="ChEBI" id="CHEBI:17544"/>
        <dbReference type="ChEBI" id="CHEBI:30616"/>
        <dbReference type="ChEBI" id="CHEBI:43474"/>
        <dbReference type="ChEBI" id="CHEBI:58730"/>
        <dbReference type="ChEBI" id="CHEBI:137981"/>
        <dbReference type="ChEBI" id="CHEBI:456216"/>
        <dbReference type="EC" id="6.3.4.18"/>
    </reaction>
</comment>
<feature type="binding site" evidence="4">
    <location>
        <position position="196"/>
    </location>
    <ligand>
        <name>ATP</name>
        <dbReference type="ChEBI" id="CHEBI:30616"/>
    </ligand>
</feature>
<dbReference type="NCBIfam" id="NF004680">
    <property type="entry name" value="PRK06019.1-6"/>
    <property type="match status" value="1"/>
</dbReference>
<dbReference type="RefSeq" id="WP_119932111.1">
    <property type="nucleotide sequence ID" value="NZ_JAAVUN010000008.1"/>
</dbReference>
<dbReference type="NCBIfam" id="TIGR01161">
    <property type="entry name" value="purK"/>
    <property type="match status" value="1"/>
</dbReference>
<evidence type="ECO:0000256" key="3">
    <source>
        <dbReference type="ARBA" id="ARBA00022840"/>
    </source>
</evidence>
<dbReference type="InterPro" id="IPR003135">
    <property type="entry name" value="ATP-grasp_carboxylate-amine"/>
</dbReference>
<feature type="binding site" evidence="4">
    <location>
        <begin position="188"/>
        <end position="191"/>
    </location>
    <ligand>
        <name>ATP</name>
        <dbReference type="ChEBI" id="CHEBI:30616"/>
    </ligand>
</feature>
<comment type="caution">
    <text evidence="4">Lacks conserved residue(s) required for the propagation of feature annotation.</text>
</comment>
<dbReference type="GO" id="GO:0004638">
    <property type="term" value="F:phosphoribosylaminoimidazole carboxylase activity"/>
    <property type="evidence" value="ECO:0007669"/>
    <property type="project" value="InterPro"/>
</dbReference>
<evidence type="ECO:0000256" key="1">
    <source>
        <dbReference type="ARBA" id="ARBA00022741"/>
    </source>
</evidence>
<dbReference type="InterPro" id="IPR054350">
    <property type="entry name" value="PurT/PurK_preATP-grasp"/>
</dbReference>
<dbReference type="UniPathway" id="UPA00074">
    <property type="reaction ID" value="UER00942"/>
</dbReference>
<dbReference type="GO" id="GO:0046872">
    <property type="term" value="F:metal ion binding"/>
    <property type="evidence" value="ECO:0007669"/>
    <property type="project" value="InterPro"/>
</dbReference>
<dbReference type="GO" id="GO:0034028">
    <property type="term" value="F:5-(carboxyamino)imidazole ribonucleotide synthase activity"/>
    <property type="evidence" value="ECO:0007669"/>
    <property type="project" value="UniProtKB-UniRule"/>
</dbReference>
<comment type="function">
    <text evidence="5">Catalyzes the ATP-dependent conversion of 5-aminoimidazole ribonucleotide (AIR) and HCO(3)- to N5-carboxyaminoimidazole ribonucleotide (N5-CAIR).</text>
</comment>
<dbReference type="EC" id="6.3.4.18" evidence="4 5"/>
<feature type="domain" description="ATP-grasp" evidence="6">
    <location>
        <begin position="113"/>
        <end position="304"/>
    </location>
</feature>
<dbReference type="InterPro" id="IPR016185">
    <property type="entry name" value="PreATP-grasp_dom_sf"/>
</dbReference>
<evidence type="ECO:0000259" key="6">
    <source>
        <dbReference type="PROSITE" id="PS50975"/>
    </source>
</evidence>
<feature type="binding site" evidence="4">
    <location>
        <position position="109"/>
    </location>
    <ligand>
        <name>ATP</name>
        <dbReference type="ChEBI" id="CHEBI:30616"/>
    </ligand>
</feature>
<dbReference type="AlphaFoldDB" id="A0A846U3W5"/>
<dbReference type="GO" id="GO:0006189">
    <property type="term" value="P:'de novo' IMP biosynthetic process"/>
    <property type="evidence" value="ECO:0007669"/>
    <property type="project" value="UniProtKB-UniRule"/>
</dbReference>
<dbReference type="InterPro" id="IPR013815">
    <property type="entry name" value="ATP_grasp_subdomain_1"/>
</dbReference>
<name>A0A846U3W5_9MICC</name>
<dbReference type="SUPFAM" id="SSF51246">
    <property type="entry name" value="Rudiment single hybrid motif"/>
    <property type="match status" value="1"/>
</dbReference>
<proteinExistence type="inferred from homology"/>
<feature type="binding site" evidence="4">
    <location>
        <begin position="274"/>
        <end position="275"/>
    </location>
    <ligand>
        <name>ATP</name>
        <dbReference type="ChEBI" id="CHEBI:30616"/>
    </ligand>
</feature>
<comment type="pathway">
    <text evidence="4 5">Purine metabolism; IMP biosynthesis via de novo pathway; 5-amino-1-(5-phospho-D-ribosyl)imidazole-4-carboxylate from 5-amino-1-(5-phospho-D-ribosyl)imidazole (N5-CAIR route): step 1/2.</text>
</comment>
<comment type="caution">
    <text evidence="7">The sequence shown here is derived from an EMBL/GenBank/DDBJ whole genome shotgun (WGS) entry which is preliminary data.</text>
</comment>
<evidence type="ECO:0000256" key="2">
    <source>
        <dbReference type="ARBA" id="ARBA00022755"/>
    </source>
</evidence>
<comment type="function">
    <text evidence="4">Catalyzes the ATP-dependent conversion of 5-aminoimidazole ribonucleotide (AIR) and HCO(3)(-) to N5-carboxyaminoimidazole ribonucleotide (N5-CAIR).</text>
</comment>
<dbReference type="Pfam" id="PF02222">
    <property type="entry name" value="ATP-grasp"/>
    <property type="match status" value="1"/>
</dbReference>
<dbReference type="SUPFAM" id="SSF52440">
    <property type="entry name" value="PreATP-grasp domain"/>
    <property type="match status" value="1"/>
</dbReference>
<dbReference type="NCBIfam" id="NF004679">
    <property type="entry name" value="PRK06019.1-5"/>
    <property type="match status" value="1"/>
</dbReference>
<comment type="similarity">
    <text evidence="4 5">Belongs to the PurK/PurT family.</text>
</comment>
<evidence type="ECO:0000256" key="4">
    <source>
        <dbReference type="HAMAP-Rule" id="MF_01928"/>
    </source>
</evidence>
<evidence type="ECO:0000313" key="7">
    <source>
        <dbReference type="EMBL" id="NKE09451.1"/>
    </source>
</evidence>
<keyword evidence="2 4" id="KW-0658">Purine biosynthesis</keyword>
<dbReference type="InterPro" id="IPR011054">
    <property type="entry name" value="Rudment_hybrid_motif"/>
</dbReference>
<dbReference type="InterPro" id="IPR040686">
    <property type="entry name" value="PurK_C"/>
</dbReference>
<keyword evidence="4 5" id="KW-0436">Ligase</keyword>
<dbReference type="SUPFAM" id="SSF56059">
    <property type="entry name" value="Glutathione synthetase ATP-binding domain-like"/>
    <property type="match status" value="1"/>
</dbReference>
<dbReference type="Gene3D" id="3.30.1490.20">
    <property type="entry name" value="ATP-grasp fold, A domain"/>
    <property type="match status" value="1"/>
</dbReference>
<dbReference type="GO" id="GO:0005524">
    <property type="term" value="F:ATP binding"/>
    <property type="evidence" value="ECO:0007669"/>
    <property type="project" value="UniProtKB-UniRule"/>
</dbReference>
<dbReference type="PANTHER" id="PTHR11609:SF5">
    <property type="entry name" value="PHOSPHORIBOSYLAMINOIMIDAZOLE CARBOXYLASE"/>
    <property type="match status" value="1"/>
</dbReference>
<reference evidence="7 8" key="1">
    <citation type="submission" date="2020-02" db="EMBL/GenBank/DDBJ databases">
        <authorList>
            <person name="Sun Q."/>
        </authorList>
    </citation>
    <scope>NUCLEOTIDE SEQUENCE [LARGE SCALE GENOMIC DNA]</scope>
    <source>
        <strain evidence="7 8">YIM 13062</strain>
    </source>
</reference>
<evidence type="ECO:0000313" key="8">
    <source>
        <dbReference type="Proteomes" id="UP000521379"/>
    </source>
</evidence>
<dbReference type="Pfam" id="PF22660">
    <property type="entry name" value="RS_preATP-grasp-like"/>
    <property type="match status" value="1"/>
</dbReference>
<accession>A0A846U3W5</accession>
<dbReference type="Proteomes" id="UP000521379">
    <property type="component" value="Unassembled WGS sequence"/>
</dbReference>
<dbReference type="GO" id="GO:0005829">
    <property type="term" value="C:cytosol"/>
    <property type="evidence" value="ECO:0007669"/>
    <property type="project" value="TreeGrafter"/>
</dbReference>
<dbReference type="Gene3D" id="3.40.50.20">
    <property type="match status" value="1"/>
</dbReference>
<keyword evidence="8" id="KW-1185">Reference proteome</keyword>
<dbReference type="HAMAP" id="MF_01928">
    <property type="entry name" value="PurK"/>
    <property type="match status" value="1"/>
</dbReference>
<dbReference type="Gene3D" id="3.30.470.20">
    <property type="entry name" value="ATP-grasp fold, B domain"/>
    <property type="match status" value="1"/>
</dbReference>
<evidence type="ECO:0000256" key="5">
    <source>
        <dbReference type="RuleBase" id="RU361200"/>
    </source>
</evidence>
<gene>
    <name evidence="4 5" type="primary">purK</name>
    <name evidence="7" type="ORF">GTW58_05750</name>
</gene>
<keyword evidence="1 4" id="KW-0547">Nucleotide-binding</keyword>
<dbReference type="EMBL" id="JAAVUN010000008">
    <property type="protein sequence ID" value="NKE09451.1"/>
    <property type="molecule type" value="Genomic_DNA"/>
</dbReference>
<dbReference type="InterPro" id="IPR005875">
    <property type="entry name" value="PurK"/>
</dbReference>
<comment type="subunit">
    <text evidence="4 5">Homodimer.</text>
</comment>
<dbReference type="PANTHER" id="PTHR11609">
    <property type="entry name" value="PURINE BIOSYNTHESIS PROTEIN 6/7, PUR6/7"/>
    <property type="match status" value="1"/>
</dbReference>
<protein>
    <recommendedName>
        <fullName evidence="4 5">N5-carboxyaminoimidazole ribonucleotide synthase</fullName>
        <shortName evidence="4 5">N5-CAIR synthase</shortName>
        <ecNumber evidence="4 5">6.3.4.18</ecNumber>
    </recommendedName>
    <alternativeName>
        <fullName evidence="4 5">5-(carboxyamino)imidazole ribonucleotide synthetase</fullName>
    </alternativeName>
</protein>
<sequence length="391" mass="41652">MPSPAATTGPVIGVVGGGQLARMMGPAATELGIELRVLAEAQDSCAIPASAHHQVGDYTDLATLMDFADGVDALTFDHEHVPNQHLQALLTAGVAVEPRPEALVHAQDKIVMRRAVEKLGLPNPRWAEVCSVDELVDFAADQWPVVLKTPRGGYDGKGVLLVHSEQDARGGTAAEWFNARRFPALLAEEAVPFTRELSALVARTPSGEVRSWPVVESIQVDGVCDEVLAPAPGLDPDLAQAAEQAARTLATEFNVTGVMAAELFDVPGRGFLVNELAMRPHNSGHWTMDGSVTGQFEQHLRAVLDLPLGQTGFIGGATVMKNILGGQNPDLFQGFTTAMSRVPAAKIHLYGKGVRFGRKVGHVNVTGHSPQDLPELQQQAAEAARIIRDGH</sequence>
<dbReference type="Pfam" id="PF17769">
    <property type="entry name" value="PurK_C"/>
    <property type="match status" value="1"/>
</dbReference>
<keyword evidence="3 4" id="KW-0067">ATP-binding</keyword>
<dbReference type="PROSITE" id="PS50975">
    <property type="entry name" value="ATP_GRASP"/>
    <property type="match status" value="1"/>
</dbReference>
<dbReference type="InterPro" id="IPR011761">
    <property type="entry name" value="ATP-grasp"/>
</dbReference>
<feature type="binding site" evidence="4">
    <location>
        <position position="148"/>
    </location>
    <ligand>
        <name>ATP</name>
        <dbReference type="ChEBI" id="CHEBI:30616"/>
    </ligand>
</feature>
<organism evidence="7 8">
    <name type="scientific">Kocuria subflava</name>
    <dbReference type="NCBI Taxonomy" id="1736139"/>
    <lineage>
        <taxon>Bacteria</taxon>
        <taxon>Bacillati</taxon>
        <taxon>Actinomycetota</taxon>
        <taxon>Actinomycetes</taxon>
        <taxon>Micrococcales</taxon>
        <taxon>Micrococcaceae</taxon>
        <taxon>Kocuria</taxon>
    </lineage>
</organism>